<evidence type="ECO:0000256" key="1">
    <source>
        <dbReference type="SAM" id="MobiDB-lite"/>
    </source>
</evidence>
<dbReference type="RefSeq" id="WP_015861023.1">
    <property type="nucleotide sequence ID" value="NC_012796.1"/>
</dbReference>
<evidence type="ECO:0000313" key="3">
    <source>
        <dbReference type="Proteomes" id="UP000009071"/>
    </source>
</evidence>
<reference evidence="2 3" key="1">
    <citation type="journal article" date="2009" name="Genome Res.">
        <title>Whole genome sequence of Desulfovibrio magneticus strain RS-1 revealed common gene clusters in magnetotactic bacteria.</title>
        <authorList>
            <person name="Nakazawa H."/>
            <person name="Arakaki A."/>
            <person name="Narita-Yamada S."/>
            <person name="Yashiro I."/>
            <person name="Jinno K."/>
            <person name="Aoki N."/>
            <person name="Tsuruyama A."/>
            <person name="Okamura Y."/>
            <person name="Tanikawa S."/>
            <person name="Fujita N."/>
            <person name="Takeyama H."/>
            <person name="Matsunaga T."/>
        </authorList>
    </citation>
    <scope>NUCLEOTIDE SEQUENCE [LARGE SCALE GENOMIC DNA]</scope>
    <source>
        <strain evidence="3">ATCC 700980 / DSM 13731 / RS-1</strain>
    </source>
</reference>
<keyword evidence="3" id="KW-1185">Reference proteome</keyword>
<dbReference type="EMBL" id="AP010904">
    <property type="protein sequence ID" value="BAH75842.1"/>
    <property type="molecule type" value="Genomic_DNA"/>
</dbReference>
<protein>
    <submittedName>
        <fullName evidence="2">Uncharacterized protein</fullName>
    </submittedName>
</protein>
<dbReference type="KEGG" id="dma:DMR_23500"/>
<dbReference type="AlphaFoldDB" id="C4XT00"/>
<accession>C4XT00</accession>
<organism evidence="2 3">
    <name type="scientific">Solidesulfovibrio magneticus (strain ATCC 700980 / DSM 13731 / RS-1)</name>
    <name type="common">Desulfovibrio magneticus</name>
    <dbReference type="NCBI Taxonomy" id="573370"/>
    <lineage>
        <taxon>Bacteria</taxon>
        <taxon>Pseudomonadati</taxon>
        <taxon>Thermodesulfobacteriota</taxon>
        <taxon>Desulfovibrionia</taxon>
        <taxon>Desulfovibrionales</taxon>
        <taxon>Desulfovibrionaceae</taxon>
        <taxon>Solidesulfovibrio</taxon>
    </lineage>
</organism>
<evidence type="ECO:0000313" key="2">
    <source>
        <dbReference type="EMBL" id="BAH75842.1"/>
    </source>
</evidence>
<proteinExistence type="predicted"/>
<feature type="region of interest" description="Disordered" evidence="1">
    <location>
        <begin position="1"/>
        <end position="31"/>
    </location>
</feature>
<name>C4XT00_SOLM1</name>
<sequence length="194" mass="20288">MAYHALTNDAALSPRPCAPLPEMESDKPLDQHRERNFAPRRANTAPGLSVTRLGPGRWRISARLPEAGQEDLDIYLAPSEGSAVRLLAPDDDMCRVSVEGTLGEAGAANLGDCLLEALERGPARLDVVIGPTVAEASLGVAAVLESFGRVTARLEGRPEIAINGLGQGCVAMRQAFDRGAAKGRASLGAQGGQP</sequence>
<dbReference type="Proteomes" id="UP000009071">
    <property type="component" value="Chromosome"/>
</dbReference>
<gene>
    <name evidence="2" type="ordered locus">DMR_23500</name>
</gene>
<dbReference type="OrthoDB" id="5457409at2"/>
<dbReference type="eggNOG" id="ENOG5031JXC">
    <property type="taxonomic scope" value="Bacteria"/>
</dbReference>
<dbReference type="STRING" id="573370.DMR_23500"/>
<dbReference type="HOGENOM" id="CLU_1400540_0_0_7"/>